<protein>
    <submittedName>
        <fullName evidence="2">Uncharacterized protein</fullName>
    </submittedName>
</protein>
<gene>
    <name evidence="2" type="ORF">DFH07DRAFT_952480</name>
</gene>
<proteinExistence type="predicted"/>
<organism evidence="2 3">
    <name type="scientific">Mycena maculata</name>
    <dbReference type="NCBI Taxonomy" id="230809"/>
    <lineage>
        <taxon>Eukaryota</taxon>
        <taxon>Fungi</taxon>
        <taxon>Dikarya</taxon>
        <taxon>Basidiomycota</taxon>
        <taxon>Agaricomycotina</taxon>
        <taxon>Agaricomycetes</taxon>
        <taxon>Agaricomycetidae</taxon>
        <taxon>Agaricales</taxon>
        <taxon>Marasmiineae</taxon>
        <taxon>Mycenaceae</taxon>
        <taxon>Mycena</taxon>
    </lineage>
</organism>
<evidence type="ECO:0000313" key="3">
    <source>
        <dbReference type="Proteomes" id="UP001215280"/>
    </source>
</evidence>
<evidence type="ECO:0000256" key="1">
    <source>
        <dbReference type="SAM" id="MobiDB-lite"/>
    </source>
</evidence>
<dbReference type="EMBL" id="JARJLG010000016">
    <property type="protein sequence ID" value="KAJ7774224.1"/>
    <property type="molecule type" value="Genomic_DNA"/>
</dbReference>
<comment type="caution">
    <text evidence="2">The sequence shown here is derived from an EMBL/GenBank/DDBJ whole genome shotgun (WGS) entry which is preliminary data.</text>
</comment>
<sequence length="251" mass="27210">MSTQATHDEPDVLISSPDIIAISYDVATTSIVYGLPEVERARLVRQYRTDFHAAAHNRPCQLSYDLACQYLKNLHEVQKASADLGYESEDSIISNDSSEPPPLESASTSPVIVEVPASLHIPSSSAAPRDARETKDVELWYAYWGKKVDGFGEWGLPGSLMTGLTTDGEGAERAWASVGSGSSDNVQAGGIDGSVDSHHLRIISLHGIRDLDCTCPDGKHAEYTRREAFAFTDEAGHVVIKKSKTLLLPLT</sequence>
<accession>A0AAD7K271</accession>
<keyword evidence="3" id="KW-1185">Reference proteome</keyword>
<dbReference type="AlphaFoldDB" id="A0AAD7K271"/>
<name>A0AAD7K271_9AGAR</name>
<reference evidence="2" key="1">
    <citation type="submission" date="2023-03" db="EMBL/GenBank/DDBJ databases">
        <title>Massive genome expansion in bonnet fungi (Mycena s.s.) driven by repeated elements and novel gene families across ecological guilds.</title>
        <authorList>
            <consortium name="Lawrence Berkeley National Laboratory"/>
            <person name="Harder C.B."/>
            <person name="Miyauchi S."/>
            <person name="Viragh M."/>
            <person name="Kuo A."/>
            <person name="Thoen E."/>
            <person name="Andreopoulos B."/>
            <person name="Lu D."/>
            <person name="Skrede I."/>
            <person name="Drula E."/>
            <person name="Henrissat B."/>
            <person name="Morin E."/>
            <person name="Kohler A."/>
            <person name="Barry K."/>
            <person name="LaButti K."/>
            <person name="Morin E."/>
            <person name="Salamov A."/>
            <person name="Lipzen A."/>
            <person name="Mereny Z."/>
            <person name="Hegedus B."/>
            <person name="Baldrian P."/>
            <person name="Stursova M."/>
            <person name="Weitz H."/>
            <person name="Taylor A."/>
            <person name="Grigoriev I.V."/>
            <person name="Nagy L.G."/>
            <person name="Martin F."/>
            <person name="Kauserud H."/>
        </authorList>
    </citation>
    <scope>NUCLEOTIDE SEQUENCE</scope>
    <source>
        <strain evidence="2">CBHHK188m</strain>
    </source>
</reference>
<feature type="region of interest" description="Disordered" evidence="1">
    <location>
        <begin position="89"/>
        <end position="109"/>
    </location>
</feature>
<dbReference type="Proteomes" id="UP001215280">
    <property type="component" value="Unassembled WGS sequence"/>
</dbReference>
<evidence type="ECO:0000313" key="2">
    <source>
        <dbReference type="EMBL" id="KAJ7774224.1"/>
    </source>
</evidence>